<dbReference type="Proteomes" id="UP001152798">
    <property type="component" value="Chromosome 1"/>
</dbReference>
<dbReference type="EC" id="1.14.11.53" evidence="4"/>
<proteinExistence type="inferred from homology"/>
<keyword evidence="9" id="KW-0408">Iron</keyword>
<keyword evidence="8" id="KW-0560">Oxidoreductase</keyword>
<gene>
    <name evidence="16" type="ORF">NEZAVI_LOCUS2116</name>
</gene>
<dbReference type="InterPro" id="IPR027450">
    <property type="entry name" value="AlkB-like"/>
</dbReference>
<evidence type="ECO:0000256" key="10">
    <source>
        <dbReference type="ARBA" id="ARBA00023157"/>
    </source>
</evidence>
<sequence length="308" mass="35463">MNHRKYVTYGLKSITYYFYNMAEGCNKILKHRAQGLSNTIPTVKKHMYKQNSASEKLCEGIEQYYVFKEDECCEIEKQIEKVMHDANNGKFKPFTVDKTRLRVKYFFGERYTYGDGFGEEVLFPKGEVDPIPVWISRLIITPLELAGIFPIGFINSAVINMYLPGGCIVSHIDPPQIFERPIVSASFFSDCLLSFGCKFSFKPIRVSNPVFTLPLLRGSVLCLSGFAADSITHSIRPQDVKTRRAAIILRRVFDDAPRLTWGQFSRMSGDNNDSSFIYRIRRKRSFDESEKLPEEINKKARFDKKYGT</sequence>
<keyword evidence="17" id="KW-1185">Reference proteome</keyword>
<comment type="catalytic activity">
    <reaction evidence="14">
        <text>an N(6)-methyladenosine in mRNA + 2-oxoglutarate + O2 = an adenosine in mRNA + formaldehyde + succinate + CO2</text>
        <dbReference type="Rhea" id="RHEA:49520"/>
        <dbReference type="Rhea" id="RHEA-COMP:12414"/>
        <dbReference type="Rhea" id="RHEA-COMP:12417"/>
        <dbReference type="ChEBI" id="CHEBI:15379"/>
        <dbReference type="ChEBI" id="CHEBI:16526"/>
        <dbReference type="ChEBI" id="CHEBI:16810"/>
        <dbReference type="ChEBI" id="CHEBI:16842"/>
        <dbReference type="ChEBI" id="CHEBI:30031"/>
        <dbReference type="ChEBI" id="CHEBI:74411"/>
        <dbReference type="ChEBI" id="CHEBI:74449"/>
        <dbReference type="EC" id="1.14.11.53"/>
    </reaction>
    <physiologicalReaction direction="left-to-right" evidence="14">
        <dbReference type="Rhea" id="RHEA:49521"/>
    </physiologicalReaction>
</comment>
<dbReference type="OrthoDB" id="271595at2759"/>
<feature type="domain" description="Alpha-ketoglutarate-dependent dioxygenase AlkB-like" evidence="15">
    <location>
        <begin position="126"/>
        <end position="241"/>
    </location>
</feature>
<keyword evidence="10" id="KW-1015">Disulfide bond</keyword>
<dbReference type="Pfam" id="PF13532">
    <property type="entry name" value="2OG-FeII_Oxy_2"/>
    <property type="match status" value="1"/>
</dbReference>
<evidence type="ECO:0000259" key="15">
    <source>
        <dbReference type="Pfam" id="PF13532"/>
    </source>
</evidence>
<dbReference type="GO" id="GO:0006397">
    <property type="term" value="P:mRNA processing"/>
    <property type="evidence" value="ECO:0007669"/>
    <property type="project" value="InterPro"/>
</dbReference>
<evidence type="ECO:0000256" key="2">
    <source>
        <dbReference type="ARBA" id="ARBA00004324"/>
    </source>
</evidence>
<evidence type="ECO:0000313" key="17">
    <source>
        <dbReference type="Proteomes" id="UP001152798"/>
    </source>
</evidence>
<dbReference type="GO" id="GO:1990931">
    <property type="term" value="F:mRNA N6-methyladenosine dioxygenase activity"/>
    <property type="evidence" value="ECO:0007669"/>
    <property type="project" value="UniProtKB-EC"/>
</dbReference>
<dbReference type="PANTHER" id="PTHR32074:SF2">
    <property type="entry name" value="RNA DEMETHYLASE ALKBH5"/>
    <property type="match status" value="1"/>
</dbReference>
<evidence type="ECO:0000256" key="1">
    <source>
        <dbReference type="ARBA" id="ARBA00001954"/>
    </source>
</evidence>
<dbReference type="PANTHER" id="PTHR32074">
    <property type="entry name" value="RNA DEMETHYLASE ALKBH5"/>
    <property type="match status" value="1"/>
</dbReference>
<dbReference type="GO" id="GO:0046872">
    <property type="term" value="F:metal ion binding"/>
    <property type="evidence" value="ECO:0007669"/>
    <property type="project" value="UniProtKB-KW"/>
</dbReference>
<keyword evidence="7" id="KW-0223">Dioxygenase</keyword>
<evidence type="ECO:0000256" key="11">
    <source>
        <dbReference type="ARBA" id="ARBA00023242"/>
    </source>
</evidence>
<organism evidence="16 17">
    <name type="scientific">Nezara viridula</name>
    <name type="common">Southern green stink bug</name>
    <name type="synonym">Cimex viridulus</name>
    <dbReference type="NCBI Taxonomy" id="85310"/>
    <lineage>
        <taxon>Eukaryota</taxon>
        <taxon>Metazoa</taxon>
        <taxon>Ecdysozoa</taxon>
        <taxon>Arthropoda</taxon>
        <taxon>Hexapoda</taxon>
        <taxon>Insecta</taxon>
        <taxon>Pterygota</taxon>
        <taxon>Neoptera</taxon>
        <taxon>Paraneoptera</taxon>
        <taxon>Hemiptera</taxon>
        <taxon>Heteroptera</taxon>
        <taxon>Panheteroptera</taxon>
        <taxon>Pentatomomorpha</taxon>
        <taxon>Pentatomoidea</taxon>
        <taxon>Pentatomidae</taxon>
        <taxon>Pentatominae</taxon>
        <taxon>Nezara</taxon>
    </lineage>
</organism>
<name>A0A9P0H2G3_NEZVI</name>
<evidence type="ECO:0000256" key="14">
    <source>
        <dbReference type="ARBA" id="ARBA00047565"/>
    </source>
</evidence>
<dbReference type="InterPro" id="IPR032860">
    <property type="entry name" value="ALKBH5"/>
</dbReference>
<evidence type="ECO:0000256" key="5">
    <source>
        <dbReference type="ARBA" id="ARBA00018485"/>
    </source>
</evidence>
<evidence type="ECO:0000256" key="3">
    <source>
        <dbReference type="ARBA" id="ARBA00007879"/>
    </source>
</evidence>
<dbReference type="Gene3D" id="2.60.120.590">
    <property type="entry name" value="Alpha-ketoglutarate-dependent dioxygenase AlkB-like"/>
    <property type="match status" value="1"/>
</dbReference>
<evidence type="ECO:0000256" key="8">
    <source>
        <dbReference type="ARBA" id="ARBA00023002"/>
    </source>
</evidence>
<comment type="cofactor">
    <cofactor evidence="1">
        <name>Fe(2+)</name>
        <dbReference type="ChEBI" id="CHEBI:29033"/>
    </cofactor>
</comment>
<accession>A0A9P0H2G3</accession>
<evidence type="ECO:0000256" key="4">
    <source>
        <dbReference type="ARBA" id="ARBA00012931"/>
    </source>
</evidence>
<evidence type="ECO:0000256" key="7">
    <source>
        <dbReference type="ARBA" id="ARBA00022964"/>
    </source>
</evidence>
<dbReference type="AlphaFoldDB" id="A0A9P0H2G3"/>
<keyword evidence="6" id="KW-0479">Metal-binding</keyword>
<dbReference type="InterPro" id="IPR037151">
    <property type="entry name" value="AlkB-like_sf"/>
</dbReference>
<dbReference type="EMBL" id="OV725077">
    <property type="protein sequence ID" value="CAH1391020.1"/>
    <property type="molecule type" value="Genomic_DNA"/>
</dbReference>
<comment type="similarity">
    <text evidence="3">Belongs to the alkB family.</text>
</comment>
<dbReference type="SUPFAM" id="SSF51197">
    <property type="entry name" value="Clavaminate synthase-like"/>
    <property type="match status" value="1"/>
</dbReference>
<protein>
    <recommendedName>
        <fullName evidence="5">RNA demethylase ALKBH5</fullName>
        <ecNumber evidence="4">1.14.11.53</ecNumber>
    </recommendedName>
    <alternativeName>
        <fullName evidence="12">Alkylated DNA repair protein alkB homolog 5</fullName>
    </alternativeName>
    <alternativeName>
        <fullName evidence="13">Alpha-ketoglutarate-dependent dioxygenase alkB homolog 5</fullName>
    </alternativeName>
</protein>
<evidence type="ECO:0000256" key="9">
    <source>
        <dbReference type="ARBA" id="ARBA00023004"/>
    </source>
</evidence>
<keyword evidence="11" id="KW-0539">Nucleus</keyword>
<reference evidence="16" key="1">
    <citation type="submission" date="2022-01" db="EMBL/GenBank/DDBJ databases">
        <authorList>
            <person name="King R."/>
        </authorList>
    </citation>
    <scope>NUCLEOTIDE SEQUENCE</scope>
</reference>
<evidence type="ECO:0000256" key="6">
    <source>
        <dbReference type="ARBA" id="ARBA00022723"/>
    </source>
</evidence>
<evidence type="ECO:0000256" key="13">
    <source>
        <dbReference type="ARBA" id="ARBA00033313"/>
    </source>
</evidence>
<dbReference type="GO" id="GO:0006406">
    <property type="term" value="P:mRNA export from nucleus"/>
    <property type="evidence" value="ECO:0007669"/>
    <property type="project" value="TreeGrafter"/>
</dbReference>
<dbReference type="GO" id="GO:0016607">
    <property type="term" value="C:nuclear speck"/>
    <property type="evidence" value="ECO:0007669"/>
    <property type="project" value="UniProtKB-SubCell"/>
</dbReference>
<evidence type="ECO:0000313" key="16">
    <source>
        <dbReference type="EMBL" id="CAH1391020.1"/>
    </source>
</evidence>
<evidence type="ECO:0000256" key="12">
    <source>
        <dbReference type="ARBA" id="ARBA00030726"/>
    </source>
</evidence>
<comment type="subcellular location">
    <subcellularLocation>
        <location evidence="2">Nucleus speckle</location>
    </subcellularLocation>
</comment>